<accession>A0AAW0UVZ2</accession>
<reference evidence="1 2" key="1">
    <citation type="submission" date="2023-03" db="EMBL/GenBank/DDBJ databases">
        <title>High-quality genome of Scylla paramamosain provides insights in environmental adaptation.</title>
        <authorList>
            <person name="Zhang L."/>
        </authorList>
    </citation>
    <scope>NUCLEOTIDE SEQUENCE [LARGE SCALE GENOMIC DNA]</scope>
    <source>
        <strain evidence="1">LZ_2023a</strain>
        <tissue evidence="1">Muscle</tissue>
    </source>
</reference>
<sequence length="104" mass="12109">MKSCRKSADMLEERRLAPWALNVQCCLEGLHVTRGRKSYLTNLRFYRYHHCAWRLKVRPDRANTHTRSFGQNAVRSSQEHLLVEGCVYRRLSQVCKAPCGSTLT</sequence>
<dbReference type="Proteomes" id="UP001487740">
    <property type="component" value="Unassembled WGS sequence"/>
</dbReference>
<gene>
    <name evidence="1" type="ORF">O3P69_007547</name>
</gene>
<comment type="caution">
    <text evidence="1">The sequence shown here is derived from an EMBL/GenBank/DDBJ whole genome shotgun (WGS) entry which is preliminary data.</text>
</comment>
<organism evidence="1 2">
    <name type="scientific">Scylla paramamosain</name>
    <name type="common">Mud crab</name>
    <dbReference type="NCBI Taxonomy" id="85552"/>
    <lineage>
        <taxon>Eukaryota</taxon>
        <taxon>Metazoa</taxon>
        <taxon>Ecdysozoa</taxon>
        <taxon>Arthropoda</taxon>
        <taxon>Crustacea</taxon>
        <taxon>Multicrustacea</taxon>
        <taxon>Malacostraca</taxon>
        <taxon>Eumalacostraca</taxon>
        <taxon>Eucarida</taxon>
        <taxon>Decapoda</taxon>
        <taxon>Pleocyemata</taxon>
        <taxon>Brachyura</taxon>
        <taxon>Eubrachyura</taxon>
        <taxon>Portunoidea</taxon>
        <taxon>Portunidae</taxon>
        <taxon>Portuninae</taxon>
        <taxon>Scylla</taxon>
    </lineage>
</organism>
<dbReference type="EMBL" id="JARAKH010000004">
    <property type="protein sequence ID" value="KAK8404294.1"/>
    <property type="molecule type" value="Genomic_DNA"/>
</dbReference>
<keyword evidence="2" id="KW-1185">Reference proteome</keyword>
<name>A0AAW0UVZ2_SCYPA</name>
<proteinExistence type="predicted"/>
<dbReference type="AlphaFoldDB" id="A0AAW0UVZ2"/>
<evidence type="ECO:0000313" key="1">
    <source>
        <dbReference type="EMBL" id="KAK8404293.1"/>
    </source>
</evidence>
<dbReference type="EMBL" id="JARAKH010000004">
    <property type="protein sequence ID" value="KAK8404293.1"/>
    <property type="molecule type" value="Genomic_DNA"/>
</dbReference>
<protein>
    <submittedName>
        <fullName evidence="1">Uncharacterized protein</fullName>
    </submittedName>
</protein>
<evidence type="ECO:0000313" key="2">
    <source>
        <dbReference type="Proteomes" id="UP001487740"/>
    </source>
</evidence>